<dbReference type="EMBL" id="FNAN01000003">
    <property type="protein sequence ID" value="SDE03266.1"/>
    <property type="molecule type" value="Genomic_DNA"/>
</dbReference>
<dbReference type="InterPro" id="IPR007318">
    <property type="entry name" value="Phopholipid_MeTrfase"/>
</dbReference>
<proteinExistence type="predicted"/>
<dbReference type="GO" id="GO:0012505">
    <property type="term" value="C:endomembrane system"/>
    <property type="evidence" value="ECO:0007669"/>
    <property type="project" value="UniProtKB-SubCell"/>
</dbReference>
<organism evidence="6 7">
    <name type="scientific">Dyadobacter soli</name>
    <dbReference type="NCBI Taxonomy" id="659014"/>
    <lineage>
        <taxon>Bacteria</taxon>
        <taxon>Pseudomonadati</taxon>
        <taxon>Bacteroidota</taxon>
        <taxon>Cytophagia</taxon>
        <taxon>Cytophagales</taxon>
        <taxon>Spirosomataceae</taxon>
        <taxon>Dyadobacter</taxon>
    </lineage>
</organism>
<evidence type="ECO:0000256" key="3">
    <source>
        <dbReference type="ARBA" id="ARBA00022989"/>
    </source>
</evidence>
<keyword evidence="7" id="KW-1185">Reference proteome</keyword>
<dbReference type="PANTHER" id="PTHR12714">
    <property type="entry name" value="PROTEIN-S ISOPRENYLCYSTEINE O-METHYLTRANSFERASE"/>
    <property type="match status" value="1"/>
</dbReference>
<evidence type="ECO:0000313" key="7">
    <source>
        <dbReference type="Proteomes" id="UP000198748"/>
    </source>
</evidence>
<keyword evidence="6" id="KW-0489">Methyltransferase</keyword>
<gene>
    <name evidence="6" type="ORF">SAMN04487996_103159</name>
</gene>
<dbReference type="OrthoDB" id="9809773at2"/>
<evidence type="ECO:0000256" key="1">
    <source>
        <dbReference type="ARBA" id="ARBA00004127"/>
    </source>
</evidence>
<dbReference type="GO" id="GO:0008168">
    <property type="term" value="F:methyltransferase activity"/>
    <property type="evidence" value="ECO:0007669"/>
    <property type="project" value="UniProtKB-KW"/>
</dbReference>
<sequence>MIAIGNFFFKYRNNLFIVLYLLLFVPSPPIFSRAQFGPNYYLYPVILGLLVTFSGEIIRGITIGLAYIIRGGRDKKVYAEELVTQGIFRHCRNPLYVGNILMLLGVGILANSLIYVGIVMPLFLFIYQAIVLAEENFLRNKFGAQFDAYCSRVNRWLINPAGISETFKDMRFNYKRWILKEYNTLLVWLIGIVAILIFKYPEIVPQPDSRIVIFAAIVLILGALYAYVRYLKKSGKMTDSMA</sequence>
<dbReference type="Pfam" id="PF04191">
    <property type="entry name" value="PEMT"/>
    <property type="match status" value="1"/>
</dbReference>
<keyword evidence="2 5" id="KW-0812">Transmembrane</keyword>
<dbReference type="Gene3D" id="1.20.120.1630">
    <property type="match status" value="1"/>
</dbReference>
<keyword evidence="3 5" id="KW-1133">Transmembrane helix</keyword>
<dbReference type="STRING" id="659014.SAMN04487996_103159"/>
<dbReference type="Proteomes" id="UP000198748">
    <property type="component" value="Unassembled WGS sequence"/>
</dbReference>
<evidence type="ECO:0000256" key="5">
    <source>
        <dbReference type="SAM" id="Phobius"/>
    </source>
</evidence>
<feature type="transmembrane region" description="Helical" evidence="5">
    <location>
        <begin position="210"/>
        <end position="228"/>
    </location>
</feature>
<accession>A0A1G6ZNX5</accession>
<feature type="transmembrane region" description="Helical" evidence="5">
    <location>
        <begin position="90"/>
        <end position="108"/>
    </location>
</feature>
<dbReference type="PANTHER" id="PTHR12714:SF9">
    <property type="entry name" value="PROTEIN-S-ISOPRENYLCYSTEINE O-METHYLTRANSFERASE"/>
    <property type="match status" value="1"/>
</dbReference>
<reference evidence="7" key="1">
    <citation type="submission" date="2016-10" db="EMBL/GenBank/DDBJ databases">
        <authorList>
            <person name="Varghese N."/>
            <person name="Submissions S."/>
        </authorList>
    </citation>
    <scope>NUCLEOTIDE SEQUENCE [LARGE SCALE GENOMIC DNA]</scope>
    <source>
        <strain evidence="7">DSM 25329</strain>
    </source>
</reference>
<comment type="subcellular location">
    <subcellularLocation>
        <location evidence="1">Endomembrane system</location>
        <topology evidence="1">Multi-pass membrane protein</topology>
    </subcellularLocation>
</comment>
<protein>
    <submittedName>
        <fullName evidence="6">Protein-S-isoprenylcysteine O-methyltransferase Ste14</fullName>
    </submittedName>
</protein>
<name>A0A1G6ZNX5_9BACT</name>
<evidence type="ECO:0000256" key="2">
    <source>
        <dbReference type="ARBA" id="ARBA00022692"/>
    </source>
</evidence>
<feature type="transmembrane region" description="Helical" evidence="5">
    <location>
        <begin position="42"/>
        <end position="69"/>
    </location>
</feature>
<keyword evidence="4 5" id="KW-0472">Membrane</keyword>
<dbReference type="GO" id="GO:0032259">
    <property type="term" value="P:methylation"/>
    <property type="evidence" value="ECO:0007669"/>
    <property type="project" value="UniProtKB-KW"/>
</dbReference>
<keyword evidence="6" id="KW-0808">Transferase</keyword>
<feature type="transmembrane region" description="Helical" evidence="5">
    <location>
        <begin position="114"/>
        <end position="133"/>
    </location>
</feature>
<evidence type="ECO:0000256" key="4">
    <source>
        <dbReference type="ARBA" id="ARBA00023136"/>
    </source>
</evidence>
<dbReference type="AlphaFoldDB" id="A0A1G6ZNX5"/>
<feature type="transmembrane region" description="Helical" evidence="5">
    <location>
        <begin position="177"/>
        <end position="198"/>
    </location>
</feature>
<evidence type="ECO:0000313" key="6">
    <source>
        <dbReference type="EMBL" id="SDE03266.1"/>
    </source>
</evidence>
<dbReference type="RefSeq" id="WP_090147379.1">
    <property type="nucleotide sequence ID" value="NZ_FNAN01000003.1"/>
</dbReference>